<proteinExistence type="predicted"/>
<reference evidence="2" key="1">
    <citation type="journal article" date="2015" name="Genome Announc.">
        <title>Draft Genome Sequence of Bacteroidales Strain TBC1, a Novel Isolate from a Methanogenic Wastewater Treatment System.</title>
        <authorList>
            <person name="Tourlousse D.M."/>
            <person name="Matsuura N."/>
            <person name="Sun L."/>
            <person name="Toyonaga M."/>
            <person name="Kuroda K."/>
            <person name="Ohashi A."/>
            <person name="Cruz R."/>
            <person name="Yamaguchi T."/>
            <person name="Sekiguchi Y."/>
        </authorList>
    </citation>
    <scope>NUCLEOTIDE SEQUENCE [LARGE SCALE GENOMIC DNA]</scope>
    <source>
        <strain evidence="2">TBC1</strain>
    </source>
</reference>
<dbReference type="Proteomes" id="UP000053091">
    <property type="component" value="Unassembled WGS sequence"/>
</dbReference>
<dbReference type="STRING" id="1678841.TBC1_1117"/>
<feature type="transmembrane region" description="Helical" evidence="1">
    <location>
        <begin position="20"/>
        <end position="39"/>
    </location>
</feature>
<evidence type="ECO:0000313" key="3">
    <source>
        <dbReference type="Proteomes" id="UP000053091"/>
    </source>
</evidence>
<organism evidence="2">
    <name type="scientific">Lentimicrobium saccharophilum</name>
    <dbReference type="NCBI Taxonomy" id="1678841"/>
    <lineage>
        <taxon>Bacteria</taxon>
        <taxon>Pseudomonadati</taxon>
        <taxon>Bacteroidota</taxon>
        <taxon>Bacteroidia</taxon>
        <taxon>Bacteroidales</taxon>
        <taxon>Lentimicrobiaceae</taxon>
        <taxon>Lentimicrobium</taxon>
    </lineage>
</organism>
<dbReference type="EMBL" id="DF968182">
    <property type="protein sequence ID" value="GAP41891.1"/>
    <property type="molecule type" value="Genomic_DNA"/>
</dbReference>
<evidence type="ECO:0000256" key="1">
    <source>
        <dbReference type="SAM" id="Phobius"/>
    </source>
</evidence>
<keyword evidence="1" id="KW-1133">Transmembrane helix</keyword>
<keyword evidence="3" id="KW-1185">Reference proteome</keyword>
<dbReference type="AlphaFoldDB" id="A0A0S7BZM2"/>
<name>A0A0S7BZM2_9BACT</name>
<keyword evidence="1" id="KW-0472">Membrane</keyword>
<keyword evidence="1" id="KW-0812">Transmembrane</keyword>
<gene>
    <name evidence="2" type="ORF">TBC1_1117</name>
</gene>
<evidence type="ECO:0000313" key="2">
    <source>
        <dbReference type="EMBL" id="GAP41891.1"/>
    </source>
</evidence>
<protein>
    <submittedName>
        <fullName evidence="2">Uncharacterized protein</fullName>
    </submittedName>
</protein>
<sequence>MTSIMKETDFGETCLLMSLLKNTINTIFVLLVGAANLIYSREADCTKNDIILFNFLN</sequence>
<accession>A0A0S7BZM2</accession>